<feature type="region of interest" description="Disordered" evidence="1">
    <location>
        <begin position="17"/>
        <end position="39"/>
    </location>
</feature>
<accession>A0A978VXV9</accession>
<comment type="caution">
    <text evidence="2">The sequence shown here is derived from an EMBL/GenBank/DDBJ whole genome shotgun (WGS) entry which is preliminary data.</text>
</comment>
<name>A0A978VXV9_ZIZJJ</name>
<dbReference type="Pfam" id="PF14223">
    <property type="entry name" value="Retrotran_gag_2"/>
    <property type="match status" value="1"/>
</dbReference>
<dbReference type="Proteomes" id="UP000813462">
    <property type="component" value="Unassembled WGS sequence"/>
</dbReference>
<proteinExistence type="predicted"/>
<evidence type="ECO:0000313" key="2">
    <source>
        <dbReference type="EMBL" id="KAH7543654.1"/>
    </source>
</evidence>
<dbReference type="EMBL" id="JAEACU010000002">
    <property type="protein sequence ID" value="KAH7543654.1"/>
    <property type="molecule type" value="Genomic_DNA"/>
</dbReference>
<sequence length="122" mass="13780">MTSYFRSQILCDIVSEGYSNPAASTTLDDTQKKELDENQQKDSQALFVLQQTVADEIFPRIMGATTAKEAWDTLQEEFEGSVKEEPDETQGPQETNQESSTHQMQQQIESKDSSPESTPRRT</sequence>
<dbReference type="AlphaFoldDB" id="A0A978VXV9"/>
<gene>
    <name evidence="2" type="ORF">FEM48_Zijuj02G0206900</name>
</gene>
<feature type="compositionally biased region" description="Basic and acidic residues" evidence="1">
    <location>
        <begin position="29"/>
        <end position="39"/>
    </location>
</feature>
<protein>
    <submittedName>
        <fullName evidence="2">Uncharacterized protein</fullName>
    </submittedName>
</protein>
<organism evidence="2 3">
    <name type="scientific">Ziziphus jujuba var. spinosa</name>
    <dbReference type="NCBI Taxonomy" id="714518"/>
    <lineage>
        <taxon>Eukaryota</taxon>
        <taxon>Viridiplantae</taxon>
        <taxon>Streptophyta</taxon>
        <taxon>Embryophyta</taxon>
        <taxon>Tracheophyta</taxon>
        <taxon>Spermatophyta</taxon>
        <taxon>Magnoliopsida</taxon>
        <taxon>eudicotyledons</taxon>
        <taxon>Gunneridae</taxon>
        <taxon>Pentapetalae</taxon>
        <taxon>rosids</taxon>
        <taxon>fabids</taxon>
        <taxon>Rosales</taxon>
        <taxon>Rhamnaceae</taxon>
        <taxon>Paliureae</taxon>
        <taxon>Ziziphus</taxon>
    </lineage>
</organism>
<feature type="region of interest" description="Disordered" evidence="1">
    <location>
        <begin position="68"/>
        <end position="122"/>
    </location>
</feature>
<feature type="compositionally biased region" description="Polar residues" evidence="1">
    <location>
        <begin position="17"/>
        <end position="28"/>
    </location>
</feature>
<reference evidence="2" key="1">
    <citation type="journal article" date="2021" name="Front. Plant Sci.">
        <title>Chromosome-Scale Genome Assembly for Chinese Sour Jujube and Insights Into Its Genome Evolution and Domestication Signature.</title>
        <authorList>
            <person name="Shen L.-Y."/>
            <person name="Luo H."/>
            <person name="Wang X.-L."/>
            <person name="Wang X.-M."/>
            <person name="Qiu X.-J."/>
            <person name="Liu H."/>
            <person name="Zhou S.-S."/>
            <person name="Jia K.-H."/>
            <person name="Nie S."/>
            <person name="Bao Y.-T."/>
            <person name="Zhang R.-G."/>
            <person name="Yun Q.-Z."/>
            <person name="Chai Y.-H."/>
            <person name="Lu J.-Y."/>
            <person name="Li Y."/>
            <person name="Zhao S.-W."/>
            <person name="Mao J.-F."/>
            <person name="Jia S.-G."/>
            <person name="Mao Y.-M."/>
        </authorList>
    </citation>
    <scope>NUCLEOTIDE SEQUENCE</scope>
    <source>
        <strain evidence="2">AT0</strain>
        <tissue evidence="2">Leaf</tissue>
    </source>
</reference>
<evidence type="ECO:0000256" key="1">
    <source>
        <dbReference type="SAM" id="MobiDB-lite"/>
    </source>
</evidence>
<feature type="compositionally biased region" description="Polar residues" evidence="1">
    <location>
        <begin position="90"/>
        <end position="108"/>
    </location>
</feature>
<evidence type="ECO:0000313" key="3">
    <source>
        <dbReference type="Proteomes" id="UP000813462"/>
    </source>
</evidence>